<accession>A0A1I5CUW6</accession>
<dbReference type="RefSeq" id="WP_091650767.1">
    <property type="nucleotide sequence ID" value="NZ_FOVW01000002.1"/>
</dbReference>
<protein>
    <submittedName>
        <fullName evidence="1">Uncharacterized protein</fullName>
    </submittedName>
</protein>
<dbReference type="STRING" id="226506.SAMN04488519_102405"/>
<gene>
    <name evidence="1" type="ORF">SAMN04488519_102405</name>
</gene>
<dbReference type="AlphaFoldDB" id="A0A1I5CUW6"/>
<keyword evidence="2" id="KW-1185">Reference proteome</keyword>
<proteinExistence type="predicted"/>
<evidence type="ECO:0000313" key="1">
    <source>
        <dbReference type="EMBL" id="SFN90785.1"/>
    </source>
</evidence>
<name>A0A1I5CUW6_9BACT</name>
<reference evidence="2" key="1">
    <citation type="submission" date="2016-10" db="EMBL/GenBank/DDBJ databases">
        <authorList>
            <person name="Varghese N."/>
            <person name="Submissions S."/>
        </authorList>
    </citation>
    <scope>NUCLEOTIDE SEQUENCE [LARGE SCALE GENOMIC DNA]</scope>
    <source>
        <strain evidence="2">DSM 15282</strain>
    </source>
</reference>
<dbReference type="EMBL" id="FOVW01000002">
    <property type="protein sequence ID" value="SFN90785.1"/>
    <property type="molecule type" value="Genomic_DNA"/>
</dbReference>
<dbReference type="Proteomes" id="UP000199564">
    <property type="component" value="Unassembled WGS sequence"/>
</dbReference>
<sequence>MQETWTFDYPKSQIKDDSLSSFLKAKKKDLGIFLSYYYKKEGAVAEDVNLKTEPQFSDSNSGSFEVDFSLVHFNACLAIHEQVRESLKIDFEFDSKSSKLKLIGPYWPSREMDEI</sequence>
<evidence type="ECO:0000313" key="2">
    <source>
        <dbReference type="Proteomes" id="UP000199564"/>
    </source>
</evidence>
<organism evidence="1 2">
    <name type="scientific">Algoriphagus ornithinivorans</name>
    <dbReference type="NCBI Taxonomy" id="226506"/>
    <lineage>
        <taxon>Bacteria</taxon>
        <taxon>Pseudomonadati</taxon>
        <taxon>Bacteroidota</taxon>
        <taxon>Cytophagia</taxon>
        <taxon>Cytophagales</taxon>
        <taxon>Cyclobacteriaceae</taxon>
        <taxon>Algoriphagus</taxon>
    </lineage>
</organism>